<dbReference type="RefSeq" id="WP_144432084.1">
    <property type="nucleotide sequence ID" value="NZ_CXWD01000005.1"/>
</dbReference>
<keyword evidence="1" id="KW-0732">Signal</keyword>
<keyword evidence="3" id="KW-1185">Reference proteome</keyword>
<protein>
    <submittedName>
        <fullName evidence="2">Uncharacterized protein</fullName>
    </submittedName>
</protein>
<evidence type="ECO:0000313" key="2">
    <source>
        <dbReference type="EMBL" id="CTQ67856.1"/>
    </source>
</evidence>
<reference evidence="3" key="1">
    <citation type="submission" date="2015-07" db="EMBL/GenBank/DDBJ databases">
        <authorList>
            <person name="Rodrigo-Torres Lidia"/>
            <person name="Arahal R.David."/>
        </authorList>
    </citation>
    <scope>NUCLEOTIDE SEQUENCE [LARGE SCALE GENOMIC DNA]</scope>
    <source>
        <strain evidence="3">CECT 5112</strain>
    </source>
</reference>
<dbReference type="AlphaFoldDB" id="A0A0M7A056"/>
<dbReference type="EMBL" id="CXWD01000005">
    <property type="protein sequence ID" value="CTQ67856.1"/>
    <property type="molecule type" value="Genomic_DNA"/>
</dbReference>
<dbReference type="Proteomes" id="UP000053235">
    <property type="component" value="Unassembled WGS sequence"/>
</dbReference>
<proteinExistence type="predicted"/>
<feature type="signal peptide" evidence="1">
    <location>
        <begin position="1"/>
        <end position="26"/>
    </location>
</feature>
<gene>
    <name evidence="2" type="ORF">LAX5112_01546</name>
</gene>
<organism evidence="2 3">
    <name type="scientific">Roseibium alexandrii</name>
    <dbReference type="NCBI Taxonomy" id="388408"/>
    <lineage>
        <taxon>Bacteria</taxon>
        <taxon>Pseudomonadati</taxon>
        <taxon>Pseudomonadota</taxon>
        <taxon>Alphaproteobacteria</taxon>
        <taxon>Hyphomicrobiales</taxon>
        <taxon>Stappiaceae</taxon>
        <taxon>Roseibium</taxon>
    </lineage>
</organism>
<accession>A0A0M7A056</accession>
<evidence type="ECO:0000313" key="3">
    <source>
        <dbReference type="Proteomes" id="UP000053235"/>
    </source>
</evidence>
<sequence length="111" mass="11751">MKFVNSVIKTAALAGSISFGATAAFAAPPSDGSTLGECYNNWISHCNQTTPGYPNSCYDEVLNHCDSVHSASLGTLSGYKVKSMQRSALTKAKRANTTLVAPKVQPVRVQN</sequence>
<dbReference type="OrthoDB" id="7678501at2"/>
<feature type="chain" id="PRO_5005809216" evidence="1">
    <location>
        <begin position="27"/>
        <end position="111"/>
    </location>
</feature>
<name>A0A0M7A056_9HYPH</name>
<evidence type="ECO:0000256" key="1">
    <source>
        <dbReference type="SAM" id="SignalP"/>
    </source>
</evidence>